<evidence type="ECO:0000313" key="2">
    <source>
        <dbReference type="Proteomes" id="UP000031443"/>
    </source>
</evidence>
<proteinExistence type="predicted"/>
<gene>
    <name evidence="1" type="ORF">UY3_01362</name>
</gene>
<name>M7CK22_CHEMY</name>
<reference evidence="2" key="1">
    <citation type="journal article" date="2013" name="Nat. Genet.">
        <title>The draft genomes of soft-shell turtle and green sea turtle yield insights into the development and evolution of the turtle-specific body plan.</title>
        <authorList>
            <person name="Wang Z."/>
            <person name="Pascual-Anaya J."/>
            <person name="Zadissa A."/>
            <person name="Li W."/>
            <person name="Niimura Y."/>
            <person name="Huang Z."/>
            <person name="Li C."/>
            <person name="White S."/>
            <person name="Xiong Z."/>
            <person name="Fang D."/>
            <person name="Wang B."/>
            <person name="Ming Y."/>
            <person name="Chen Y."/>
            <person name="Zheng Y."/>
            <person name="Kuraku S."/>
            <person name="Pignatelli M."/>
            <person name="Herrero J."/>
            <person name="Beal K."/>
            <person name="Nozawa M."/>
            <person name="Li Q."/>
            <person name="Wang J."/>
            <person name="Zhang H."/>
            <person name="Yu L."/>
            <person name="Shigenobu S."/>
            <person name="Wang J."/>
            <person name="Liu J."/>
            <person name="Flicek P."/>
            <person name="Searle S."/>
            <person name="Wang J."/>
            <person name="Kuratani S."/>
            <person name="Yin Y."/>
            <person name="Aken B."/>
            <person name="Zhang G."/>
            <person name="Irie N."/>
        </authorList>
    </citation>
    <scope>NUCLEOTIDE SEQUENCE [LARGE SCALE GENOMIC DNA]</scope>
</reference>
<keyword evidence="2" id="KW-1185">Reference proteome</keyword>
<dbReference type="Proteomes" id="UP000031443">
    <property type="component" value="Unassembled WGS sequence"/>
</dbReference>
<organism evidence="1 2">
    <name type="scientific">Chelonia mydas</name>
    <name type="common">Green sea-turtle</name>
    <name type="synonym">Chelonia agassizi</name>
    <dbReference type="NCBI Taxonomy" id="8469"/>
    <lineage>
        <taxon>Eukaryota</taxon>
        <taxon>Metazoa</taxon>
        <taxon>Chordata</taxon>
        <taxon>Craniata</taxon>
        <taxon>Vertebrata</taxon>
        <taxon>Euteleostomi</taxon>
        <taxon>Archelosauria</taxon>
        <taxon>Testudinata</taxon>
        <taxon>Testudines</taxon>
        <taxon>Cryptodira</taxon>
        <taxon>Durocryptodira</taxon>
        <taxon>Americhelydia</taxon>
        <taxon>Chelonioidea</taxon>
        <taxon>Cheloniidae</taxon>
        <taxon>Chelonia</taxon>
    </lineage>
</organism>
<dbReference type="EMBL" id="KB492516">
    <property type="protein sequence ID" value="EMP41392.1"/>
    <property type="molecule type" value="Genomic_DNA"/>
</dbReference>
<protein>
    <submittedName>
        <fullName evidence="1">Uncharacterized protein</fullName>
    </submittedName>
</protein>
<sequence length="93" mass="9947">MCLSLEFPETAASGLGTMLPGATLPVKGELRWKPLIRVMDPPPEMDANSLDTHDLFGPGVAEINDTPAWIFSKRSGDAAQPVAQPKTFGSKQP</sequence>
<dbReference type="AlphaFoldDB" id="M7CK22"/>
<accession>M7CK22</accession>
<evidence type="ECO:0000313" key="1">
    <source>
        <dbReference type="EMBL" id="EMP41392.1"/>
    </source>
</evidence>